<dbReference type="Proteomes" id="UP001233836">
    <property type="component" value="Unassembled WGS sequence"/>
</dbReference>
<organism evidence="3 4">
    <name type="scientific">Paenibacillus tundrae</name>
    <dbReference type="NCBI Taxonomy" id="528187"/>
    <lineage>
        <taxon>Bacteria</taxon>
        <taxon>Bacillati</taxon>
        <taxon>Bacillota</taxon>
        <taxon>Bacilli</taxon>
        <taxon>Bacillales</taxon>
        <taxon>Paenibacillaceae</taxon>
        <taxon>Paenibacillus</taxon>
    </lineage>
</organism>
<accession>A0ABT9W9L7</accession>
<dbReference type="Pfam" id="PF20250">
    <property type="entry name" value="FapA_N"/>
    <property type="match status" value="1"/>
</dbReference>
<feature type="domain" description="Flagellar Assembly Protein A N-terminal region" evidence="2">
    <location>
        <begin position="12"/>
        <end position="184"/>
    </location>
</feature>
<dbReference type="InterPro" id="IPR046865">
    <property type="entry name" value="FapA_b_solenoid"/>
</dbReference>
<comment type="caution">
    <text evidence="3">The sequence shown here is derived from an EMBL/GenBank/DDBJ whole genome shotgun (WGS) entry which is preliminary data.</text>
</comment>
<evidence type="ECO:0000313" key="3">
    <source>
        <dbReference type="EMBL" id="MDQ0169957.1"/>
    </source>
</evidence>
<keyword evidence="1" id="KW-0175">Coiled coil</keyword>
<dbReference type="Pfam" id="PF03961">
    <property type="entry name" value="FapA"/>
    <property type="match status" value="1"/>
</dbReference>
<evidence type="ECO:0000313" key="4">
    <source>
        <dbReference type="Proteomes" id="UP001233836"/>
    </source>
</evidence>
<name>A0ABT9W9L7_9BACL</name>
<keyword evidence="4" id="KW-1185">Reference proteome</keyword>
<gene>
    <name evidence="3" type="ORF">J2T19_001397</name>
</gene>
<evidence type="ECO:0000259" key="2">
    <source>
        <dbReference type="Pfam" id="PF20250"/>
    </source>
</evidence>
<proteinExistence type="predicted"/>
<dbReference type="PANTHER" id="PTHR38032:SF1">
    <property type="entry name" value="RNA-BINDING PROTEIN KHPB N-TERMINAL DOMAIN-CONTAINING PROTEIN"/>
    <property type="match status" value="1"/>
</dbReference>
<dbReference type="EMBL" id="JAUSTI010000003">
    <property type="protein sequence ID" value="MDQ0169957.1"/>
    <property type="molecule type" value="Genomic_DNA"/>
</dbReference>
<dbReference type="PANTHER" id="PTHR38032">
    <property type="entry name" value="POLYMERASE-RELATED"/>
    <property type="match status" value="1"/>
</dbReference>
<sequence length="469" mass="51107">MTQRIALEQCLSIILSEDKSTAYLEVSKLEEGFTFTLDELEQYIDSKGIKYGILREALLSFASHPETYLNDQCKIAEGIAAVAGEDGYIKVLVGMDDSNERRPQESEDGTVDYKEVTRLNNVRAGQIIAERIPPMDGIVGRAVTDVEIPFRPGKEARFKVGKNVVVNPDGTAMYAALDGLVTKTEGNKLNVFPVYEINGDVDYNIGNIDFVGTVVIRGNVLTGFKVKAAGDIRVVGGVEGAELEAGGSVEITGGIIGYNKGLVHAGHNVKCSFIQEGNVDAGEDVLVSQSIMHSNIRAGREVICAGTKGLIVGGSIQAGEKVSARIVGNSMSTVTSIEVGVLPRLRNELNDLRKVIREQMDSLDKTKKALTLLDQLAAAGQLSPDKMSMRIKLTATQKSSMRLNEETKTRIFEIEKALEDTSRARVDILKMIYGGSKIVIGRYTKFIKDPVSRISFYYHDGDISMVPYV</sequence>
<evidence type="ECO:0000256" key="1">
    <source>
        <dbReference type="SAM" id="Coils"/>
    </source>
</evidence>
<reference evidence="3 4" key="1">
    <citation type="submission" date="2023-07" db="EMBL/GenBank/DDBJ databases">
        <title>Sorghum-associated microbial communities from plants grown in Nebraska, USA.</title>
        <authorList>
            <person name="Schachtman D."/>
        </authorList>
    </citation>
    <scope>NUCLEOTIDE SEQUENCE [LARGE SCALE GENOMIC DNA]</scope>
    <source>
        <strain evidence="3 4">DS1314</strain>
    </source>
</reference>
<protein>
    <submittedName>
        <fullName evidence="3">Uncharacterized protein (DUF342 family)</fullName>
    </submittedName>
</protein>
<dbReference type="InterPro" id="IPR005646">
    <property type="entry name" value="FapA"/>
</dbReference>
<dbReference type="RefSeq" id="WP_307214254.1">
    <property type="nucleotide sequence ID" value="NZ_JAUSTI010000003.1"/>
</dbReference>
<feature type="coiled-coil region" evidence="1">
    <location>
        <begin position="342"/>
        <end position="369"/>
    </location>
</feature>
<dbReference type="InterPro" id="IPR046866">
    <property type="entry name" value="FapA_N"/>
</dbReference>